<name>A0A7W9YGA2_9ACTN</name>
<evidence type="ECO:0000256" key="4">
    <source>
        <dbReference type="ARBA" id="ARBA00022989"/>
    </source>
</evidence>
<evidence type="ECO:0000313" key="10">
    <source>
        <dbReference type="Proteomes" id="UP000546642"/>
    </source>
</evidence>
<dbReference type="AlphaFoldDB" id="A0A7W9YGA2"/>
<feature type="transmembrane region" description="Helical" evidence="7">
    <location>
        <begin position="103"/>
        <end position="122"/>
    </location>
</feature>
<feature type="transmembrane region" description="Helical" evidence="7">
    <location>
        <begin position="160"/>
        <end position="178"/>
    </location>
</feature>
<feature type="transmembrane region" description="Helical" evidence="7">
    <location>
        <begin position="262"/>
        <end position="283"/>
    </location>
</feature>
<feature type="transmembrane region" description="Helical" evidence="7">
    <location>
        <begin position="70"/>
        <end position="91"/>
    </location>
</feature>
<dbReference type="PANTHER" id="PTHR43124">
    <property type="entry name" value="PURINE EFFLUX PUMP PBUE"/>
    <property type="match status" value="1"/>
</dbReference>
<dbReference type="SUPFAM" id="SSF103473">
    <property type="entry name" value="MFS general substrate transporter"/>
    <property type="match status" value="1"/>
</dbReference>
<dbReference type="InterPro" id="IPR050189">
    <property type="entry name" value="MFS_Efflux_Transporters"/>
</dbReference>
<feature type="transmembrane region" description="Helical" evidence="7">
    <location>
        <begin position="330"/>
        <end position="352"/>
    </location>
</feature>
<evidence type="ECO:0000256" key="6">
    <source>
        <dbReference type="SAM" id="MobiDB-lite"/>
    </source>
</evidence>
<dbReference type="InterPro" id="IPR036259">
    <property type="entry name" value="MFS_trans_sf"/>
</dbReference>
<evidence type="ECO:0000256" key="1">
    <source>
        <dbReference type="ARBA" id="ARBA00004651"/>
    </source>
</evidence>
<dbReference type="PROSITE" id="PS50850">
    <property type="entry name" value="MFS"/>
    <property type="match status" value="1"/>
</dbReference>
<dbReference type="Pfam" id="PF07690">
    <property type="entry name" value="MFS_1"/>
    <property type="match status" value="1"/>
</dbReference>
<feature type="transmembrane region" description="Helical" evidence="7">
    <location>
        <begin position="358"/>
        <end position="377"/>
    </location>
</feature>
<sequence length="408" mass="40828">MPIALLALAIGAFGIGTTEFVAMGILPDVAADFGVSIPTAGYMISGYAIGVVIGAPLLTALGARVDRKNLLIALMVVFTLGNIASALAPTFETLLTARFLTALPHGTFFGVGSVVAAALVPVTKRAQAFALMIAGLTVANIVGVPLATLASHELGWRSTYWMIAAVGVLTLLLLIRLVPAQRPQPGASARSELSALARLQVWMTLAVGAVGFGGMFAAYSYIAPMMTEVSGFGAPAVAIVLAVYGLGMTAGNLAGGRAADRALLPTMYAALVGMAAALLLLYALAPFKAAAVVMVFVVGFTGSALVPSLQMRLMDAAQGAPSLAAALNHSALNIANAAGAWLGGLVIAAGYGYTAPNLLGAGLAVAGLLVALASGLLDRRALKSAPAAPGAGSGAPRSAERSAPSAHG</sequence>
<proteinExistence type="predicted"/>
<keyword evidence="5 7" id="KW-0472">Membrane</keyword>
<dbReference type="EMBL" id="JACHDS010000001">
    <property type="protein sequence ID" value="MBB6171610.1"/>
    <property type="molecule type" value="Genomic_DNA"/>
</dbReference>
<feature type="transmembrane region" description="Helical" evidence="7">
    <location>
        <begin position="234"/>
        <end position="255"/>
    </location>
</feature>
<dbReference type="InterPro" id="IPR011701">
    <property type="entry name" value="MFS"/>
</dbReference>
<accession>A0A7W9YGA2</accession>
<dbReference type="GO" id="GO:0022857">
    <property type="term" value="F:transmembrane transporter activity"/>
    <property type="evidence" value="ECO:0007669"/>
    <property type="project" value="InterPro"/>
</dbReference>
<feature type="transmembrane region" description="Helical" evidence="7">
    <location>
        <begin position="42"/>
        <end position="63"/>
    </location>
</feature>
<feature type="transmembrane region" description="Helical" evidence="7">
    <location>
        <begin position="199"/>
        <end position="222"/>
    </location>
</feature>
<dbReference type="Gene3D" id="1.20.1250.20">
    <property type="entry name" value="MFS general substrate transporter like domains"/>
    <property type="match status" value="1"/>
</dbReference>
<evidence type="ECO:0000256" key="3">
    <source>
        <dbReference type="ARBA" id="ARBA00022692"/>
    </source>
</evidence>
<feature type="domain" description="Major facilitator superfamily (MFS) profile" evidence="8">
    <location>
        <begin position="4"/>
        <end position="379"/>
    </location>
</feature>
<evidence type="ECO:0000256" key="5">
    <source>
        <dbReference type="ARBA" id="ARBA00023136"/>
    </source>
</evidence>
<keyword evidence="10" id="KW-1185">Reference proteome</keyword>
<organism evidence="9 10">
    <name type="scientific">Nocardiopsis mwathae</name>
    <dbReference type="NCBI Taxonomy" id="1472723"/>
    <lineage>
        <taxon>Bacteria</taxon>
        <taxon>Bacillati</taxon>
        <taxon>Actinomycetota</taxon>
        <taxon>Actinomycetes</taxon>
        <taxon>Streptosporangiales</taxon>
        <taxon>Nocardiopsidaceae</taxon>
        <taxon>Nocardiopsis</taxon>
    </lineage>
</organism>
<gene>
    <name evidence="9" type="ORF">HNR23_001670</name>
</gene>
<keyword evidence="3 7" id="KW-0812">Transmembrane</keyword>
<dbReference type="CDD" id="cd17324">
    <property type="entry name" value="MFS_NepI_like"/>
    <property type="match status" value="1"/>
</dbReference>
<evidence type="ECO:0000256" key="2">
    <source>
        <dbReference type="ARBA" id="ARBA00022475"/>
    </source>
</evidence>
<dbReference type="RefSeq" id="WP_184074849.1">
    <property type="nucleotide sequence ID" value="NZ_JACHDS010000001.1"/>
</dbReference>
<reference evidence="9 10" key="1">
    <citation type="submission" date="2020-08" db="EMBL/GenBank/DDBJ databases">
        <title>Sequencing the genomes of 1000 actinobacteria strains.</title>
        <authorList>
            <person name="Klenk H.-P."/>
        </authorList>
    </citation>
    <scope>NUCLEOTIDE SEQUENCE [LARGE SCALE GENOMIC DNA]</scope>
    <source>
        <strain evidence="9 10">DSM 46659</strain>
    </source>
</reference>
<keyword evidence="4 7" id="KW-1133">Transmembrane helix</keyword>
<dbReference type="InterPro" id="IPR020846">
    <property type="entry name" value="MFS_dom"/>
</dbReference>
<protein>
    <submittedName>
        <fullName evidence="9">DHA1 family inner membrane transport protein</fullName>
    </submittedName>
</protein>
<feature type="transmembrane region" description="Helical" evidence="7">
    <location>
        <begin position="289"/>
        <end position="309"/>
    </location>
</feature>
<evidence type="ECO:0000256" key="7">
    <source>
        <dbReference type="SAM" id="Phobius"/>
    </source>
</evidence>
<dbReference type="GO" id="GO:0005886">
    <property type="term" value="C:plasma membrane"/>
    <property type="evidence" value="ECO:0007669"/>
    <property type="project" value="UniProtKB-SubCell"/>
</dbReference>
<keyword evidence="2" id="KW-1003">Cell membrane</keyword>
<comment type="subcellular location">
    <subcellularLocation>
        <location evidence="1">Cell membrane</location>
        <topology evidence="1">Multi-pass membrane protein</topology>
    </subcellularLocation>
</comment>
<feature type="region of interest" description="Disordered" evidence="6">
    <location>
        <begin position="385"/>
        <end position="408"/>
    </location>
</feature>
<feature type="transmembrane region" description="Helical" evidence="7">
    <location>
        <begin position="129"/>
        <end position="148"/>
    </location>
</feature>
<evidence type="ECO:0000313" key="9">
    <source>
        <dbReference type="EMBL" id="MBB6171610.1"/>
    </source>
</evidence>
<comment type="caution">
    <text evidence="9">The sequence shown here is derived from an EMBL/GenBank/DDBJ whole genome shotgun (WGS) entry which is preliminary data.</text>
</comment>
<dbReference type="PANTHER" id="PTHR43124:SF3">
    <property type="entry name" value="CHLORAMPHENICOL EFFLUX PUMP RV0191"/>
    <property type="match status" value="1"/>
</dbReference>
<dbReference type="Proteomes" id="UP000546642">
    <property type="component" value="Unassembled WGS sequence"/>
</dbReference>
<evidence type="ECO:0000259" key="8">
    <source>
        <dbReference type="PROSITE" id="PS50850"/>
    </source>
</evidence>